<gene>
    <name evidence="2" type="ORF">AB0759_40925</name>
</gene>
<name>A0ABW8X0X6_9CYAN</name>
<sequence length="127" mass="13802">MYPTKQRQRLLFTLSSVMTGAILLTGMGVYTTLKSLQQRVAAVDNSSQDKVVVEAPTSQLPIDTSIPPIGIDVSVPESEEPLAAPPAVKQQNELGKNLGGLNWQGKNLQGMKLHKAHLMVPTLKMRI</sequence>
<evidence type="ECO:0000256" key="1">
    <source>
        <dbReference type="SAM" id="Phobius"/>
    </source>
</evidence>
<keyword evidence="1" id="KW-0472">Membrane</keyword>
<feature type="transmembrane region" description="Helical" evidence="1">
    <location>
        <begin position="12"/>
        <end position="33"/>
    </location>
</feature>
<dbReference type="EMBL" id="JBFQGM010000032">
    <property type="protein sequence ID" value="MFL9466952.1"/>
    <property type="molecule type" value="Genomic_DNA"/>
</dbReference>
<keyword evidence="1" id="KW-0812">Transmembrane</keyword>
<evidence type="ECO:0000313" key="2">
    <source>
        <dbReference type="EMBL" id="MFL9466952.1"/>
    </source>
</evidence>
<organism evidence="2 3">
    <name type="scientific">Scytonema tolypothrichoides VB-61278_2</name>
    <dbReference type="NCBI Taxonomy" id="3232314"/>
    <lineage>
        <taxon>Bacteria</taxon>
        <taxon>Bacillati</taxon>
        <taxon>Cyanobacteriota</taxon>
        <taxon>Cyanophyceae</taxon>
        <taxon>Nostocales</taxon>
        <taxon>Scytonemataceae</taxon>
        <taxon>Scytonema</taxon>
    </lineage>
</organism>
<accession>A0ABW8X0X6</accession>
<keyword evidence="3" id="KW-1185">Reference proteome</keyword>
<proteinExistence type="predicted"/>
<protein>
    <submittedName>
        <fullName evidence="2">Uncharacterized protein</fullName>
    </submittedName>
</protein>
<evidence type="ECO:0000313" key="3">
    <source>
        <dbReference type="Proteomes" id="UP001628874"/>
    </source>
</evidence>
<dbReference type="Proteomes" id="UP001628874">
    <property type="component" value="Unassembled WGS sequence"/>
</dbReference>
<keyword evidence="1" id="KW-1133">Transmembrane helix</keyword>
<comment type="caution">
    <text evidence="2">The sequence shown here is derived from an EMBL/GenBank/DDBJ whole genome shotgun (WGS) entry which is preliminary data.</text>
</comment>
<reference evidence="2 3" key="1">
    <citation type="submission" date="2024-07" db="EMBL/GenBank/DDBJ databases">
        <authorList>
            <person name="Tripathy S."/>
        </authorList>
    </citation>
    <scope>NUCLEOTIDE SEQUENCE [LARGE SCALE GENOMIC DNA]</scope>
    <source>
        <strain evidence="2 3">VB-61278_2</strain>
    </source>
</reference>